<organism evidence="2 3">
    <name type="scientific">Ktedonobacter robiniae</name>
    <dbReference type="NCBI Taxonomy" id="2778365"/>
    <lineage>
        <taxon>Bacteria</taxon>
        <taxon>Bacillati</taxon>
        <taxon>Chloroflexota</taxon>
        <taxon>Ktedonobacteria</taxon>
        <taxon>Ktedonobacterales</taxon>
        <taxon>Ktedonobacteraceae</taxon>
        <taxon>Ktedonobacter</taxon>
    </lineage>
</organism>
<feature type="domain" description="RNA polymerase sigma-70 region 2" evidence="1">
    <location>
        <begin position="50"/>
        <end position="94"/>
    </location>
</feature>
<dbReference type="SUPFAM" id="SSF88946">
    <property type="entry name" value="Sigma2 domain of RNA polymerase sigma factors"/>
    <property type="match status" value="1"/>
</dbReference>
<name>A0ABQ3UNV7_9CHLR</name>
<keyword evidence="3" id="KW-1185">Reference proteome</keyword>
<comment type="caution">
    <text evidence="2">The sequence shown here is derived from an EMBL/GenBank/DDBJ whole genome shotgun (WGS) entry which is preliminary data.</text>
</comment>
<dbReference type="EMBL" id="BNJG01000001">
    <property type="protein sequence ID" value="GHO54361.1"/>
    <property type="molecule type" value="Genomic_DNA"/>
</dbReference>
<evidence type="ECO:0000259" key="1">
    <source>
        <dbReference type="Pfam" id="PF04542"/>
    </source>
</evidence>
<dbReference type="InterPro" id="IPR014284">
    <property type="entry name" value="RNA_pol_sigma-70_dom"/>
</dbReference>
<dbReference type="RefSeq" id="WP_201371086.1">
    <property type="nucleotide sequence ID" value="NZ_BNJG01000001.1"/>
</dbReference>
<dbReference type="NCBIfam" id="TIGR02937">
    <property type="entry name" value="sigma70-ECF"/>
    <property type="match status" value="1"/>
</dbReference>
<reference evidence="2 3" key="1">
    <citation type="journal article" date="2021" name="Int. J. Syst. Evol. Microbiol.">
        <title>Reticulibacter mediterranei gen. nov., sp. nov., within the new family Reticulibacteraceae fam. nov., and Ktedonospora formicarum gen. nov., sp. nov., Ktedonobacter robiniae sp. nov., Dictyobacter formicarum sp. nov. and Dictyobacter arantiisoli sp. nov., belonging to the class Ktedonobacteria.</title>
        <authorList>
            <person name="Yabe S."/>
            <person name="Zheng Y."/>
            <person name="Wang C.M."/>
            <person name="Sakai Y."/>
            <person name="Abe K."/>
            <person name="Yokota A."/>
            <person name="Donadio S."/>
            <person name="Cavaletti L."/>
            <person name="Monciardini P."/>
        </authorList>
    </citation>
    <scope>NUCLEOTIDE SEQUENCE [LARGE SCALE GENOMIC DNA]</scope>
    <source>
        <strain evidence="2 3">SOSP1-30</strain>
    </source>
</reference>
<accession>A0ABQ3UNV7</accession>
<dbReference type="Pfam" id="PF04542">
    <property type="entry name" value="Sigma70_r2"/>
    <property type="match status" value="1"/>
</dbReference>
<dbReference type="InterPro" id="IPR007627">
    <property type="entry name" value="RNA_pol_sigma70_r2"/>
</dbReference>
<sequence>MCTLGNSETSVGIGLDTIERILEDYDSYILTLARQAVIRSATRAEVLDMEIDEIAQMTRVKLWQTLQKTRVDNLKAYIRRIAHNEAINRIRQQHKEVIPLPVDEQNEVSQDYTPLSQSESILDPVTIFEQKEAIAECTRRLIALVIQLPHRQQQAMICSLKERHDDPASLARSFKLAGKDIVSYNWPGDKVDENRLRASLSFTRRRLRRYFVVA</sequence>
<protein>
    <recommendedName>
        <fullName evidence="1">RNA polymerase sigma-70 region 2 domain-containing protein</fullName>
    </recommendedName>
</protein>
<gene>
    <name evidence="2" type="ORF">KSB_28360</name>
</gene>
<evidence type="ECO:0000313" key="2">
    <source>
        <dbReference type="EMBL" id="GHO54361.1"/>
    </source>
</evidence>
<dbReference type="Gene3D" id="1.10.1740.10">
    <property type="match status" value="1"/>
</dbReference>
<dbReference type="Proteomes" id="UP000654345">
    <property type="component" value="Unassembled WGS sequence"/>
</dbReference>
<proteinExistence type="predicted"/>
<dbReference type="InterPro" id="IPR013325">
    <property type="entry name" value="RNA_pol_sigma_r2"/>
</dbReference>
<evidence type="ECO:0000313" key="3">
    <source>
        <dbReference type="Proteomes" id="UP000654345"/>
    </source>
</evidence>